<protein>
    <submittedName>
        <fullName evidence="1">Uncharacterized protein</fullName>
    </submittedName>
</protein>
<keyword evidence="2" id="KW-1185">Reference proteome</keyword>
<dbReference type="EMBL" id="CM055740">
    <property type="protein sequence ID" value="KAJ8003215.1"/>
    <property type="molecule type" value="Genomic_DNA"/>
</dbReference>
<accession>A0ACC2GIA0</accession>
<evidence type="ECO:0000313" key="1">
    <source>
        <dbReference type="EMBL" id="KAJ8003215.1"/>
    </source>
</evidence>
<dbReference type="Proteomes" id="UP001157502">
    <property type="component" value="Chromosome 13"/>
</dbReference>
<evidence type="ECO:0000313" key="2">
    <source>
        <dbReference type="Proteomes" id="UP001157502"/>
    </source>
</evidence>
<gene>
    <name evidence="1" type="ORF">DPEC_G00167090</name>
</gene>
<reference evidence="1" key="1">
    <citation type="submission" date="2021-05" db="EMBL/GenBank/DDBJ databases">
        <authorList>
            <person name="Pan Q."/>
            <person name="Jouanno E."/>
            <person name="Zahm M."/>
            <person name="Klopp C."/>
            <person name="Cabau C."/>
            <person name="Louis A."/>
            <person name="Berthelot C."/>
            <person name="Parey E."/>
            <person name="Roest Crollius H."/>
            <person name="Montfort J."/>
            <person name="Robinson-Rechavi M."/>
            <person name="Bouchez O."/>
            <person name="Lampietro C."/>
            <person name="Lopez Roques C."/>
            <person name="Donnadieu C."/>
            <person name="Postlethwait J."/>
            <person name="Bobe J."/>
            <person name="Dillon D."/>
            <person name="Chandos A."/>
            <person name="von Hippel F."/>
            <person name="Guiguen Y."/>
        </authorList>
    </citation>
    <scope>NUCLEOTIDE SEQUENCE</scope>
    <source>
        <strain evidence="1">YG-Jan2019</strain>
    </source>
</reference>
<name>A0ACC2GIA0_DALPE</name>
<proteinExistence type="predicted"/>
<comment type="caution">
    <text evidence="1">The sequence shown here is derived from an EMBL/GenBank/DDBJ whole genome shotgun (WGS) entry which is preliminary data.</text>
</comment>
<organism evidence="1 2">
    <name type="scientific">Dallia pectoralis</name>
    <name type="common">Alaska blackfish</name>
    <dbReference type="NCBI Taxonomy" id="75939"/>
    <lineage>
        <taxon>Eukaryota</taxon>
        <taxon>Metazoa</taxon>
        <taxon>Chordata</taxon>
        <taxon>Craniata</taxon>
        <taxon>Vertebrata</taxon>
        <taxon>Euteleostomi</taxon>
        <taxon>Actinopterygii</taxon>
        <taxon>Neopterygii</taxon>
        <taxon>Teleostei</taxon>
        <taxon>Protacanthopterygii</taxon>
        <taxon>Esociformes</taxon>
        <taxon>Umbridae</taxon>
        <taxon>Dallia</taxon>
    </lineage>
</organism>
<sequence>MGRTCCVVGCNVRSHDRQGKKSDNVLSFFSFPGWRQNQGSYVSEVTKRRRLSWISAVRRKDIMFCSIPRWLKVCSRHFYSGKPAYEMDESNPDWAPTLHLGHSEVRATESDRYRRLQRQQMTVPVAGEDGESQMQGETTAEDEEAHEKEDDDQAEAEVAADVRGGEQTEVGAVKDECGEWADVEGENMAEDETTAKRQRTECQFCERNSAKVNRLLQENRELRCELNKRKMDEDFLKGNSNKVCYYTGIPCFAILLSVLTNVVDTHTSEAGSSCTAPCASL</sequence>